<dbReference type="AlphaFoldDB" id="A0A4R3MX93"/>
<evidence type="ECO:0000313" key="9">
    <source>
        <dbReference type="EMBL" id="TCT20166.1"/>
    </source>
</evidence>
<dbReference type="Proteomes" id="UP000295717">
    <property type="component" value="Unassembled WGS sequence"/>
</dbReference>
<comment type="similarity">
    <text evidence="3">Belongs to the methyl-accepting chemotaxis (MCP) protein family.</text>
</comment>
<dbReference type="PROSITE" id="PS50111">
    <property type="entry name" value="CHEMOTAXIS_TRANSDUC_2"/>
    <property type="match status" value="1"/>
</dbReference>
<feature type="region of interest" description="Disordered" evidence="5">
    <location>
        <begin position="657"/>
        <end position="691"/>
    </location>
</feature>
<dbReference type="Pfam" id="PF00015">
    <property type="entry name" value="MCPsignal"/>
    <property type="match status" value="1"/>
</dbReference>
<evidence type="ECO:0000313" key="10">
    <source>
        <dbReference type="Proteomes" id="UP000295717"/>
    </source>
</evidence>
<dbReference type="InterPro" id="IPR004089">
    <property type="entry name" value="MCPsignal_dom"/>
</dbReference>
<dbReference type="GO" id="GO:0006935">
    <property type="term" value="P:chemotaxis"/>
    <property type="evidence" value="ECO:0007669"/>
    <property type="project" value="UniProtKB-ARBA"/>
</dbReference>
<dbReference type="CDD" id="cd06225">
    <property type="entry name" value="HAMP"/>
    <property type="match status" value="1"/>
</dbReference>
<evidence type="ECO:0000256" key="1">
    <source>
        <dbReference type="ARBA" id="ARBA00004370"/>
    </source>
</evidence>
<evidence type="ECO:0000259" key="7">
    <source>
        <dbReference type="PROSITE" id="PS50111"/>
    </source>
</evidence>
<dbReference type="Gene3D" id="6.10.340.10">
    <property type="match status" value="1"/>
</dbReference>
<keyword evidence="10" id="KW-1185">Reference proteome</keyword>
<evidence type="ECO:0000256" key="5">
    <source>
        <dbReference type="SAM" id="MobiDB-lite"/>
    </source>
</evidence>
<comment type="caution">
    <text evidence="9">The sequence shown here is derived from an EMBL/GenBank/DDBJ whole genome shotgun (WGS) entry which is preliminary data.</text>
</comment>
<dbReference type="PROSITE" id="PS50885">
    <property type="entry name" value="HAMP"/>
    <property type="match status" value="2"/>
</dbReference>
<evidence type="ECO:0000256" key="6">
    <source>
        <dbReference type="SAM" id="Phobius"/>
    </source>
</evidence>
<keyword evidence="6" id="KW-1133">Transmembrane helix</keyword>
<reference evidence="9 10" key="1">
    <citation type="submission" date="2019-03" db="EMBL/GenBank/DDBJ databases">
        <title>Genomic Encyclopedia of Type Strains, Phase IV (KMG-IV): sequencing the most valuable type-strain genomes for metagenomic binning, comparative biology and taxonomic classification.</title>
        <authorList>
            <person name="Goeker M."/>
        </authorList>
    </citation>
    <scope>NUCLEOTIDE SEQUENCE [LARGE SCALE GENOMIC DNA]</scope>
    <source>
        <strain evidence="9 10">DSM 13587</strain>
    </source>
</reference>
<protein>
    <submittedName>
        <fullName evidence="9">Methyl-accepting chemotaxis sensory transducer with Cache sensor</fullName>
    </submittedName>
</protein>
<evidence type="ECO:0000256" key="4">
    <source>
        <dbReference type="PROSITE-ProRule" id="PRU00284"/>
    </source>
</evidence>
<dbReference type="Gene3D" id="1.10.287.950">
    <property type="entry name" value="Methyl-accepting chemotaxis protein"/>
    <property type="match status" value="1"/>
</dbReference>
<dbReference type="RefSeq" id="WP_207896204.1">
    <property type="nucleotide sequence ID" value="NZ_SMAO01000006.1"/>
</dbReference>
<feature type="domain" description="HAMP" evidence="8">
    <location>
        <begin position="318"/>
        <end position="371"/>
    </location>
</feature>
<feature type="transmembrane region" description="Helical" evidence="6">
    <location>
        <begin position="299"/>
        <end position="320"/>
    </location>
</feature>
<dbReference type="EMBL" id="SMAO01000006">
    <property type="protein sequence ID" value="TCT20166.1"/>
    <property type="molecule type" value="Genomic_DNA"/>
</dbReference>
<organism evidence="9 10">
    <name type="scientific">Thiobaca trueperi</name>
    <dbReference type="NCBI Taxonomy" id="127458"/>
    <lineage>
        <taxon>Bacteria</taxon>
        <taxon>Pseudomonadati</taxon>
        <taxon>Pseudomonadota</taxon>
        <taxon>Gammaproteobacteria</taxon>
        <taxon>Chromatiales</taxon>
        <taxon>Chromatiaceae</taxon>
        <taxon>Thiobaca</taxon>
    </lineage>
</organism>
<dbReference type="SUPFAM" id="SSF58104">
    <property type="entry name" value="Methyl-accepting chemotaxis protein (MCP) signaling domain"/>
    <property type="match status" value="1"/>
</dbReference>
<dbReference type="InterPro" id="IPR003660">
    <property type="entry name" value="HAMP_dom"/>
</dbReference>
<feature type="domain" description="Methyl-accepting transducer" evidence="7">
    <location>
        <begin position="390"/>
        <end position="626"/>
    </location>
</feature>
<evidence type="ECO:0000256" key="2">
    <source>
        <dbReference type="ARBA" id="ARBA00023224"/>
    </source>
</evidence>
<evidence type="ECO:0000259" key="8">
    <source>
        <dbReference type="PROSITE" id="PS50885"/>
    </source>
</evidence>
<keyword evidence="6" id="KW-0812">Transmembrane</keyword>
<feature type="domain" description="HAMP" evidence="8">
    <location>
        <begin position="505"/>
        <end position="553"/>
    </location>
</feature>
<name>A0A4R3MX93_9GAMM</name>
<proteinExistence type="inferred from homology"/>
<gene>
    <name evidence="9" type="ORF">EDC35_10693</name>
</gene>
<accession>A0A4R3MX93</accession>
<dbReference type="GO" id="GO:0016020">
    <property type="term" value="C:membrane"/>
    <property type="evidence" value="ECO:0007669"/>
    <property type="project" value="UniProtKB-SubCell"/>
</dbReference>
<dbReference type="SMART" id="SM00304">
    <property type="entry name" value="HAMP"/>
    <property type="match status" value="2"/>
</dbReference>
<dbReference type="GO" id="GO:0007165">
    <property type="term" value="P:signal transduction"/>
    <property type="evidence" value="ECO:0007669"/>
    <property type="project" value="UniProtKB-KW"/>
</dbReference>
<keyword evidence="2 4" id="KW-0807">Transducer</keyword>
<dbReference type="PANTHER" id="PTHR32089:SF112">
    <property type="entry name" value="LYSOZYME-LIKE PROTEIN-RELATED"/>
    <property type="match status" value="1"/>
</dbReference>
<dbReference type="PANTHER" id="PTHR32089">
    <property type="entry name" value="METHYL-ACCEPTING CHEMOTAXIS PROTEIN MCPB"/>
    <property type="match status" value="1"/>
</dbReference>
<keyword evidence="6" id="KW-0472">Membrane</keyword>
<dbReference type="SMART" id="SM00283">
    <property type="entry name" value="MA"/>
    <property type="match status" value="1"/>
</dbReference>
<evidence type="ECO:0000256" key="3">
    <source>
        <dbReference type="ARBA" id="ARBA00029447"/>
    </source>
</evidence>
<sequence length="691" mass="75338">MRSFWHRSSLRWRLFVSFGVLLAGTMLVSLSLQSGFYSQSRVEDLLQQELPTQLERLRAEIALRLAPSIQASRSLAASPFIERWIQAGMPEADLPLIEAEMSRVHALLNAGSVFLAASDGQRMVYHHYLDGVLKHRLMDRDHADDAWYFNYLATGAPYELNLDTDSFSDALQVYVNYSSPIRNAAGTPFSVAGVGLDMRYLAEMIGAYRLGDTGRASLANREGLLEVRGGEVLIQDLGATPELRALLDRDQVRVGEIRHAGQDLLVGVIWIADLQRYLVVEVPRAEFLDPIARQLGQSLLIGVLLLALSLLLLYPLTVSLSRPLVRFQQQLKHITQTLDLSQRLHTNDQSELGDLAQQTNRLLERLSSTIQEIVSGSERLAESASRLAQTAGLVSRRQLLSPSSNYSMAAAVEQMSAAVVEITTTMEELSGASSQIAEHSQSVADAASLTLNHGQKGEAAMQQLLQGMAEIHRDTAQNLQDISELSARSQQIGKVMDFIQTLADQTRLIAFNAALEAASAGEFGRRFSVVADEIRRLADSVTTSAREIEDRIQDIQETVGRLVTTSEKGANAIQASMQVSSLTADDLHALVGAASQTSTAARQISLSTRQQQTASGQVVAALRDISQASAQNARSVREITDISEEMIDLSDSLNALTQEFRAQERPGSPGMTDHGPDAGADTPDPSIGQAS</sequence>
<comment type="subcellular location">
    <subcellularLocation>
        <location evidence="1">Membrane</location>
    </subcellularLocation>
</comment>